<reference evidence="2 3" key="1">
    <citation type="submission" date="2019-09" db="EMBL/GenBank/DDBJ databases">
        <title>Report of infection by Mycobacterium simiae a patient suffering from pulmonary tuberculosis.</title>
        <authorList>
            <person name="Mohanty P.S."/>
            <person name="Bansal A.K."/>
            <person name="Singh H."/>
            <person name="Sharma S."/>
            <person name="Patil S.A."/>
            <person name="Upadhaya P."/>
            <person name="Singh P.K."/>
            <person name="Kumar D."/>
            <person name="Kumar S."/>
            <person name="Singh R.K."/>
            <person name="Chaudhary B."/>
        </authorList>
    </citation>
    <scope>NUCLEOTIDE SEQUENCE [LARGE SCALE GENOMIC DNA]</scope>
    <source>
        <strain evidence="2 3">JAL-560-SIM</strain>
    </source>
</reference>
<dbReference type="EMBL" id="VTZN01000147">
    <property type="protein sequence ID" value="KAA1248581.1"/>
    <property type="molecule type" value="Genomic_DNA"/>
</dbReference>
<evidence type="ECO:0000313" key="3">
    <source>
        <dbReference type="Proteomes" id="UP000324701"/>
    </source>
</evidence>
<proteinExistence type="predicted"/>
<dbReference type="InterPro" id="IPR013422">
    <property type="entry name" value="CRISPR-assoc_prot_Cas5_N"/>
</dbReference>
<dbReference type="Gene3D" id="3.30.70.2660">
    <property type="match status" value="1"/>
</dbReference>
<protein>
    <submittedName>
        <fullName evidence="2">CRISPR-associated protein Cas5</fullName>
    </submittedName>
</protein>
<keyword evidence="1" id="KW-0051">Antiviral defense</keyword>
<evidence type="ECO:0000313" key="2">
    <source>
        <dbReference type="EMBL" id="KAA1248581.1"/>
    </source>
</evidence>
<evidence type="ECO:0000256" key="1">
    <source>
        <dbReference type="ARBA" id="ARBA00023118"/>
    </source>
</evidence>
<accession>A0A5B1BKT0</accession>
<gene>
    <name evidence="2" type="primary">cas5</name>
    <name evidence="2" type="ORF">F0Q45_19845</name>
</gene>
<dbReference type="CDD" id="cd09645">
    <property type="entry name" value="Cas5_I-E"/>
    <property type="match status" value="1"/>
</dbReference>
<comment type="caution">
    <text evidence="2">The sequence shown here is derived from an EMBL/GenBank/DDBJ whole genome shotgun (WGS) entry which is preliminary data.</text>
</comment>
<dbReference type="GO" id="GO:0043571">
    <property type="term" value="P:maintenance of CRISPR repeat elements"/>
    <property type="evidence" value="ECO:0007669"/>
    <property type="project" value="InterPro"/>
</dbReference>
<dbReference type="AlphaFoldDB" id="A0A5B1BKT0"/>
<dbReference type="OrthoDB" id="3189549at2"/>
<dbReference type="GO" id="GO:0051607">
    <property type="term" value="P:defense response to virus"/>
    <property type="evidence" value="ECO:0007669"/>
    <property type="project" value="UniProtKB-KW"/>
</dbReference>
<dbReference type="Proteomes" id="UP000324701">
    <property type="component" value="Unassembled WGS sequence"/>
</dbReference>
<dbReference type="RefSeq" id="WP_149655568.1">
    <property type="nucleotide sequence ID" value="NZ_VTZN01000147.1"/>
</dbReference>
<sequence length="275" mass="29410">MSTVLLRLEGPMQSWGLSQRGPNSAHRTTQLRPTKSAVIGLVANALGRDYHDPIHDLAALQFGVRIDRPGTVETDYHTSGSGYFPLLPGEVYTRPAWAHKAAAYAPGQPFDAPYLAPSDINRDRNGVLSAKPGLTVITHDWYLADASFLAALAGDQDLVDQIGTALAKPARTLFLGRRAYLPSQPILAGIVSTPLIDALTDAPAAPGAGTALHTWIEPDPRRPDSHGAVVAHDQPISYAGPGRRGARLEHHTIIEINPAAGFFTPDPQLNPEVTP</sequence>
<name>A0A5B1BKT0_MYCSI</name>
<dbReference type="NCBIfam" id="TIGR02593">
    <property type="entry name" value="CRISPR_cas5"/>
    <property type="match status" value="1"/>
</dbReference>
<organism evidence="2 3">
    <name type="scientific">Mycobacterium simiae</name>
    <name type="common">Mycobacterium habana</name>
    <dbReference type="NCBI Taxonomy" id="1784"/>
    <lineage>
        <taxon>Bacteria</taxon>
        <taxon>Bacillati</taxon>
        <taxon>Actinomycetota</taxon>
        <taxon>Actinomycetes</taxon>
        <taxon>Mycobacteriales</taxon>
        <taxon>Mycobacteriaceae</taxon>
        <taxon>Mycobacterium</taxon>
        <taxon>Mycobacterium simiae complex</taxon>
    </lineage>
</organism>
<dbReference type="Pfam" id="PF09704">
    <property type="entry name" value="Cas_Cas5d"/>
    <property type="match status" value="1"/>
</dbReference>
<keyword evidence="3" id="KW-1185">Reference proteome</keyword>
<dbReference type="InterPro" id="IPR021124">
    <property type="entry name" value="CRISPR-assoc_prot_Cas5"/>
</dbReference>